<accession>I0IKR4</accession>
<keyword evidence="2" id="KW-1185">Reference proteome</keyword>
<name>I0IKR4_LEPFC</name>
<protein>
    <recommendedName>
        <fullName evidence="3">DUF2281 domain-containing protein</fullName>
    </recommendedName>
</protein>
<evidence type="ECO:0000313" key="2">
    <source>
        <dbReference type="Proteomes" id="UP000007382"/>
    </source>
</evidence>
<evidence type="ECO:0000313" key="1">
    <source>
        <dbReference type="EMBL" id="BAM05863.1"/>
    </source>
</evidence>
<dbReference type="KEGG" id="lfc:LFE_0135"/>
<proteinExistence type="predicted"/>
<evidence type="ECO:0008006" key="3">
    <source>
        <dbReference type="Google" id="ProtNLM"/>
    </source>
</evidence>
<dbReference type="Proteomes" id="UP000007382">
    <property type="component" value="Chromosome"/>
</dbReference>
<gene>
    <name evidence="1" type="ordered locus">LFE_0135</name>
</gene>
<reference evidence="1 2" key="1">
    <citation type="journal article" date="2012" name="J. Bacteriol.">
        <title>Complete Genome Sequence of Leptospirillum ferrooxidans Strain C2-3, Isolated from a Fresh Volcanic Ash Deposit on the Island of Miyake, Japan.</title>
        <authorList>
            <person name="Fujimura R."/>
            <person name="Sato Y."/>
            <person name="Nishizawa T."/>
            <person name="Oshima K."/>
            <person name="Kim S.-W."/>
            <person name="Hattori M."/>
            <person name="Kamijo T."/>
            <person name="Ohta H."/>
        </authorList>
    </citation>
    <scope>NUCLEOTIDE SEQUENCE [LARGE SCALE GENOMIC DNA]</scope>
    <source>
        <strain evidence="1 2">C2-3</strain>
    </source>
</reference>
<dbReference type="PATRIC" id="fig|1162668.3.peg.158"/>
<organism evidence="1 2">
    <name type="scientific">Leptospirillum ferrooxidans (strain C2-3)</name>
    <dbReference type="NCBI Taxonomy" id="1162668"/>
    <lineage>
        <taxon>Bacteria</taxon>
        <taxon>Pseudomonadati</taxon>
        <taxon>Nitrospirota</taxon>
        <taxon>Nitrospiria</taxon>
        <taxon>Nitrospirales</taxon>
        <taxon>Nitrospiraceae</taxon>
        <taxon>Leptospirillum</taxon>
    </lineage>
</organism>
<dbReference type="EMBL" id="AP012342">
    <property type="protein sequence ID" value="BAM05863.1"/>
    <property type="molecule type" value="Genomic_DNA"/>
</dbReference>
<dbReference type="STRING" id="1162668.LFE_0135"/>
<dbReference type="AlphaFoldDB" id="I0IKR4"/>
<dbReference type="HOGENOM" id="CLU_190474_0_0_0"/>
<sequence length="76" mass="8880">MSNEPLRNRILEEVQKIPETKLEEVINLLHPFSLSLASSEPLPVSTILSFAGVWSDMDESTFRDFEEEIRRRRGYE</sequence>
<reference evidence="2" key="2">
    <citation type="submission" date="2012-03" db="EMBL/GenBank/DDBJ databases">
        <title>The complete genome sequence of the pioneer microbe on fresh volcanic deposit, Leptospirillum ferrooxidans strain C2-3.</title>
        <authorList>
            <person name="Fujimura R."/>
            <person name="Sato Y."/>
            <person name="Nishizawa T."/>
            <person name="Nanba K."/>
            <person name="Oshima K."/>
            <person name="Hattori M."/>
            <person name="Kamijo T."/>
            <person name="Ohta H."/>
        </authorList>
    </citation>
    <scope>NUCLEOTIDE SEQUENCE [LARGE SCALE GENOMIC DNA]</scope>
    <source>
        <strain evidence="2">C2-3</strain>
    </source>
</reference>